<evidence type="ECO:0000256" key="4">
    <source>
        <dbReference type="ARBA" id="ARBA00023180"/>
    </source>
</evidence>
<dbReference type="PANTHER" id="PTHR15031:SF6">
    <property type="entry name" value="CARTILAGE INTERMEDIATE LAYER PROTEIN 1-LIKE ISOFORM X1"/>
    <property type="match status" value="1"/>
</dbReference>
<keyword evidence="3" id="KW-0272">Extracellular matrix</keyword>
<dbReference type="InterPro" id="IPR025615">
    <property type="entry name" value="TILa_dom"/>
</dbReference>
<dbReference type="Pfam" id="PF23591">
    <property type="entry name" value="CILP"/>
    <property type="match status" value="1"/>
</dbReference>
<dbReference type="eggNOG" id="ENOG502QQ8H">
    <property type="taxonomic scope" value="Eukaryota"/>
</dbReference>
<dbReference type="GeneTree" id="ENSGT00390000008152"/>
<evidence type="ECO:0000259" key="5">
    <source>
        <dbReference type="Pfam" id="PF12714"/>
    </source>
</evidence>
<dbReference type="InterPro" id="IPR039675">
    <property type="entry name" value="CILP1/CILP2"/>
</dbReference>
<dbReference type="AlphaFoldDB" id="H2Z768"/>
<evidence type="ECO:0000256" key="3">
    <source>
        <dbReference type="ARBA" id="ARBA00022530"/>
    </source>
</evidence>
<dbReference type="Pfam" id="PF12714">
    <property type="entry name" value="TILa"/>
    <property type="match status" value="1"/>
</dbReference>
<evidence type="ECO:0000256" key="1">
    <source>
        <dbReference type="ARBA" id="ARBA00004498"/>
    </source>
</evidence>
<name>H2Z768_CIOSA</name>
<dbReference type="STRING" id="51511.ENSCSAVP00000013430"/>
<evidence type="ECO:0000259" key="7">
    <source>
        <dbReference type="Pfam" id="PF23599"/>
    </source>
</evidence>
<protein>
    <submittedName>
        <fullName evidence="9">Uncharacterized protein</fullName>
    </submittedName>
</protein>
<evidence type="ECO:0000313" key="10">
    <source>
        <dbReference type="Proteomes" id="UP000007875"/>
    </source>
</evidence>
<dbReference type="HOGENOM" id="CLU_008073_1_0_1"/>
<keyword evidence="4" id="KW-0325">Glycoprotein</keyword>
<organism evidence="9 10">
    <name type="scientific">Ciona savignyi</name>
    <name type="common">Pacific transparent sea squirt</name>
    <dbReference type="NCBI Taxonomy" id="51511"/>
    <lineage>
        <taxon>Eukaryota</taxon>
        <taxon>Metazoa</taxon>
        <taxon>Chordata</taxon>
        <taxon>Tunicata</taxon>
        <taxon>Ascidiacea</taxon>
        <taxon>Phlebobranchia</taxon>
        <taxon>Cionidae</taxon>
        <taxon>Ciona</taxon>
    </lineage>
</organism>
<dbReference type="InterPro" id="IPR056258">
    <property type="entry name" value="CILP-1/2_C"/>
</dbReference>
<dbReference type="PANTHER" id="PTHR15031">
    <property type="entry name" value="CARTILAGE INTERMEDIATE LAYER PROTEIN CLIP"/>
    <property type="match status" value="1"/>
</dbReference>
<evidence type="ECO:0000256" key="2">
    <source>
        <dbReference type="ARBA" id="ARBA00022525"/>
    </source>
</evidence>
<dbReference type="OMA" id="RLEKPYM"/>
<sequence length="764" mass="84412">LSGTTCVRIEDCGCSVESGRYYMNGESFYTSTCDRHCDCFNGQLLCSDAGCRANEKCGADEDGRMKCLLPTSSCKETPIRKNIKLPPSCGVRYVDVGACPSVTCPSSNIFDTRCCGVVDRRMEEVDCGNGETISVSKVTRCGCSQCIKQTITVTGKVYGLAADGSEISLSHGIVFRNNRSAATTDVNGKFTLNVDSDVDRLVLTFVDRFSRLMTTTKILEFKRLGGAIHHNIRVPRKKEVTQFVSSERGNFRPTSNGRNSVLTVMIEPNSYFRKSGVSYNGRVRSSITYIDPRDVSSYLAAPSDLRTDDGRVMRSYGMFELDFRDFQNLELDVRNIRINMLASEVGVLSEQRQMRLWSLNPLNGLWYDEGEMSLVSSAEGMILTANVALVQTRRLLNIDVAAPETCYTKVRAYGSDAFNIWDQVSYVLVDAVFKEVSQNRWRNFGSALTLPESGGCMRVFCDVADSNIYSATFTASLNAEKSLDAATSSGQDPSIIGVSENGLSLINYRRSDDGGVSHDTTSFTINMPRNNSATHSVGPFYRDQFDCLTAPVTHDHFRFSLKASALYEFNTIPIDENNIFFTWQNTPLIWWPRPSQFRSCYIKVKIVGTASPLVVESKNTVGTRHDILGQLYGIREDSSISNGVESAACIEFKCSGVSLDQQMDRTMVEITPRGSCTRGAVKTLLSTYHSERNSVAEQLSTGSYRMFAPADPLGHNYGIYTVTTSDPITSKQLSKGRCMAGTSSTTSTVMQVDDNMAVTFNCNH</sequence>
<keyword evidence="2" id="KW-0964">Secreted</keyword>
<dbReference type="InterPro" id="IPR056257">
    <property type="entry name" value="CILP-1/2_8th"/>
</dbReference>
<reference evidence="10" key="1">
    <citation type="submission" date="2003-08" db="EMBL/GenBank/DDBJ databases">
        <authorList>
            <person name="Birren B."/>
            <person name="Nusbaum C."/>
            <person name="Abebe A."/>
            <person name="Abouelleil A."/>
            <person name="Adekoya E."/>
            <person name="Ait-zahra M."/>
            <person name="Allen N."/>
            <person name="Allen T."/>
            <person name="An P."/>
            <person name="Anderson M."/>
            <person name="Anderson S."/>
            <person name="Arachchi H."/>
            <person name="Armbruster J."/>
            <person name="Bachantsang P."/>
            <person name="Baldwin J."/>
            <person name="Barry A."/>
            <person name="Bayul T."/>
            <person name="Blitshsteyn B."/>
            <person name="Bloom T."/>
            <person name="Blye J."/>
            <person name="Boguslavskiy L."/>
            <person name="Borowsky M."/>
            <person name="Boukhgalter B."/>
            <person name="Brunache A."/>
            <person name="Butler J."/>
            <person name="Calixte N."/>
            <person name="Calvo S."/>
            <person name="Camarata J."/>
            <person name="Campo K."/>
            <person name="Chang J."/>
            <person name="Cheshatsang Y."/>
            <person name="Citroen M."/>
            <person name="Collymore A."/>
            <person name="Considine T."/>
            <person name="Cook A."/>
            <person name="Cooke P."/>
            <person name="Corum B."/>
            <person name="Cuomo C."/>
            <person name="David R."/>
            <person name="Dawoe T."/>
            <person name="Degray S."/>
            <person name="Dodge S."/>
            <person name="Dooley K."/>
            <person name="Dorje P."/>
            <person name="Dorjee K."/>
            <person name="Dorris L."/>
            <person name="Duffey N."/>
            <person name="Dupes A."/>
            <person name="Elkins T."/>
            <person name="Engels R."/>
            <person name="Erickson J."/>
            <person name="Farina A."/>
            <person name="Faro S."/>
            <person name="Ferreira P."/>
            <person name="Fischer H."/>
            <person name="Fitzgerald M."/>
            <person name="Foley K."/>
            <person name="Gage D."/>
            <person name="Galagan J."/>
            <person name="Gearin G."/>
            <person name="Gnerre S."/>
            <person name="Gnirke A."/>
            <person name="Goyette A."/>
            <person name="Graham J."/>
            <person name="Grandbois E."/>
            <person name="Gyaltsen K."/>
            <person name="Hafez N."/>
            <person name="Hagopian D."/>
            <person name="Hagos B."/>
            <person name="Hall J."/>
            <person name="Hatcher B."/>
            <person name="Heller A."/>
            <person name="Higgins H."/>
            <person name="Honan T."/>
            <person name="Horn A."/>
            <person name="Houde N."/>
            <person name="Hughes L."/>
            <person name="Hulme W."/>
            <person name="Husby E."/>
            <person name="Iliev I."/>
            <person name="Jaffe D."/>
            <person name="Jones C."/>
            <person name="Kamal M."/>
            <person name="Kamat A."/>
            <person name="Kamvysselis M."/>
            <person name="Karlsson E."/>
            <person name="Kells C."/>
            <person name="Kieu A."/>
            <person name="Kisner P."/>
            <person name="Kodira C."/>
            <person name="Kulbokas E."/>
            <person name="Labutti K."/>
            <person name="Lama D."/>
            <person name="Landers T."/>
            <person name="Leger J."/>
            <person name="Levine S."/>
            <person name="Lewis D."/>
            <person name="Lewis T."/>
            <person name="Lindblad-toh K."/>
            <person name="Liu X."/>
            <person name="Lokyitsang T."/>
            <person name="Lokyitsang Y."/>
            <person name="Lucien O."/>
            <person name="Lui A."/>
            <person name="Ma L.J."/>
            <person name="Mabbitt R."/>
            <person name="Macdonald J."/>
            <person name="Maclean C."/>
            <person name="Major J."/>
            <person name="Manning J."/>
            <person name="Marabella R."/>
            <person name="Maru K."/>
            <person name="Matthews C."/>
            <person name="Mauceli E."/>
            <person name="Mccarthy M."/>
            <person name="Mcdonough S."/>
            <person name="Mcghee T."/>
            <person name="Meldrim J."/>
            <person name="Meneus L."/>
            <person name="Mesirov J."/>
            <person name="Mihalev A."/>
            <person name="Mihova T."/>
            <person name="Mikkelsen T."/>
            <person name="Mlenga V."/>
            <person name="Moru K."/>
            <person name="Mozes J."/>
            <person name="Mulrain L."/>
            <person name="Munson G."/>
            <person name="Naylor J."/>
            <person name="Newes C."/>
            <person name="Nguyen C."/>
            <person name="Nguyen N."/>
            <person name="Nguyen T."/>
            <person name="Nicol R."/>
            <person name="Nielsen C."/>
            <person name="Nizzari M."/>
            <person name="Norbu C."/>
            <person name="Norbu N."/>
            <person name="O'donnell P."/>
            <person name="Okoawo O."/>
            <person name="O'leary S."/>
            <person name="Omotosho B."/>
            <person name="O'neill K."/>
            <person name="Osman S."/>
            <person name="Parker S."/>
            <person name="Perrin D."/>
            <person name="Phunkhang P."/>
            <person name="Piqani B."/>
            <person name="Purcell S."/>
            <person name="Rachupka T."/>
            <person name="Ramasamy U."/>
            <person name="Rameau R."/>
            <person name="Ray V."/>
            <person name="Raymond C."/>
            <person name="Retta R."/>
            <person name="Richardson S."/>
            <person name="Rise C."/>
            <person name="Rodriguez J."/>
            <person name="Rogers J."/>
            <person name="Rogov P."/>
            <person name="Rutman M."/>
            <person name="Schupbach R."/>
            <person name="Seaman C."/>
            <person name="Settipalli S."/>
            <person name="Sharpe T."/>
            <person name="Sheridan J."/>
            <person name="Sherpa N."/>
            <person name="Shi J."/>
            <person name="Smirnov S."/>
            <person name="Smith C."/>
            <person name="Sougnez C."/>
            <person name="Spencer B."/>
            <person name="Stalker J."/>
            <person name="Stange-thomann N."/>
            <person name="Stavropoulos S."/>
            <person name="Stetson K."/>
            <person name="Stone C."/>
            <person name="Stone S."/>
            <person name="Stubbs M."/>
            <person name="Talamas J."/>
            <person name="Tchuinga P."/>
            <person name="Tenzing P."/>
            <person name="Tesfaye S."/>
            <person name="Theodore J."/>
            <person name="Thoulutsang Y."/>
            <person name="Topham K."/>
            <person name="Towey S."/>
            <person name="Tsamla T."/>
            <person name="Tsomo N."/>
            <person name="Vallee D."/>
            <person name="Vassiliev H."/>
            <person name="Venkataraman V."/>
            <person name="Vinson J."/>
            <person name="Vo A."/>
            <person name="Wade C."/>
            <person name="Wang S."/>
            <person name="Wangchuk T."/>
            <person name="Wangdi T."/>
            <person name="Whittaker C."/>
            <person name="Wilkinson J."/>
            <person name="Wu Y."/>
            <person name="Wyman D."/>
            <person name="Yadav S."/>
            <person name="Yang S."/>
            <person name="Yang X."/>
            <person name="Yeager S."/>
            <person name="Yee E."/>
            <person name="Young G."/>
            <person name="Zainoun J."/>
            <person name="Zembeck L."/>
            <person name="Zimmer A."/>
            <person name="Zody M."/>
            <person name="Lander E."/>
        </authorList>
    </citation>
    <scope>NUCLEOTIDE SEQUENCE [LARGE SCALE GENOMIC DNA]</scope>
</reference>
<feature type="domain" description="Cartilage intermediate layer protein 1/2 C-terminal" evidence="7">
    <location>
        <begin position="567"/>
        <end position="763"/>
    </location>
</feature>
<dbReference type="Ensembl" id="ENSCSAVT00000013583.1">
    <property type="protein sequence ID" value="ENSCSAVP00000013430.1"/>
    <property type="gene ID" value="ENSCSAVG00000007876.1"/>
</dbReference>
<evidence type="ECO:0000259" key="8">
    <source>
        <dbReference type="Pfam" id="PF23730"/>
    </source>
</evidence>
<feature type="domain" description="Cartilage intermediate layer protein 1/2 beta-sandwich" evidence="6">
    <location>
        <begin position="148"/>
        <end position="239"/>
    </location>
</feature>
<accession>H2Z768</accession>
<proteinExistence type="predicted"/>
<feature type="domain" description="TILa" evidence="5">
    <location>
        <begin position="13"/>
        <end position="67"/>
    </location>
</feature>
<evidence type="ECO:0000259" key="6">
    <source>
        <dbReference type="Pfam" id="PF23591"/>
    </source>
</evidence>
<feature type="domain" description="Cartilage intermediate layer protein 1/2 beta-sandwich" evidence="8">
    <location>
        <begin position="405"/>
        <end position="561"/>
    </location>
</feature>
<comment type="subcellular location">
    <subcellularLocation>
        <location evidence="1">Secreted</location>
        <location evidence="1">Extracellular space</location>
        <location evidence="1">Extracellular matrix</location>
    </subcellularLocation>
</comment>
<dbReference type="Pfam" id="PF23730">
    <property type="entry name" value="CILP_8th"/>
    <property type="match status" value="1"/>
</dbReference>
<dbReference type="Proteomes" id="UP000007875">
    <property type="component" value="Unassembled WGS sequence"/>
</dbReference>
<keyword evidence="10" id="KW-1185">Reference proteome</keyword>
<dbReference type="InParanoid" id="H2Z768"/>
<dbReference type="InterPro" id="IPR056256">
    <property type="entry name" value="CILP-1/2_b-sand_dom2"/>
</dbReference>
<reference evidence="9" key="3">
    <citation type="submission" date="2025-09" db="UniProtKB">
        <authorList>
            <consortium name="Ensembl"/>
        </authorList>
    </citation>
    <scope>IDENTIFICATION</scope>
</reference>
<dbReference type="Pfam" id="PF23599">
    <property type="entry name" value="CILP_C"/>
    <property type="match status" value="1"/>
</dbReference>
<evidence type="ECO:0000313" key="9">
    <source>
        <dbReference type="Ensembl" id="ENSCSAVP00000013430.1"/>
    </source>
</evidence>
<reference evidence="9" key="2">
    <citation type="submission" date="2025-08" db="UniProtKB">
        <authorList>
            <consortium name="Ensembl"/>
        </authorList>
    </citation>
    <scope>IDENTIFICATION</scope>
</reference>